<dbReference type="InterPro" id="IPR052045">
    <property type="entry name" value="Sulfur_Carrier/Prot_Modifier"/>
</dbReference>
<accession>A0A3A6PQS1</accession>
<dbReference type="CDD" id="cd17505">
    <property type="entry name" value="Ubl_SAMP1_like"/>
    <property type="match status" value="1"/>
</dbReference>
<evidence type="ECO:0000256" key="1">
    <source>
        <dbReference type="SAM" id="MobiDB-lite"/>
    </source>
</evidence>
<dbReference type="InterPro" id="IPR010038">
    <property type="entry name" value="MoaD_arc-typ"/>
</dbReference>
<proteinExistence type="predicted"/>
<sequence>MRWKLFADLAERAGDDEINVSVDDSEPTAGDALDALLAEYPQLADRVFTADGDLESHLNLLRNGENVSDTGLATPVSDDDELALFPPVSGG</sequence>
<dbReference type="OrthoDB" id="98357at2157"/>
<dbReference type="Pfam" id="PF02597">
    <property type="entry name" value="ThiS"/>
    <property type="match status" value="1"/>
</dbReference>
<evidence type="ECO:0000313" key="3">
    <source>
        <dbReference type="Proteomes" id="UP000276588"/>
    </source>
</evidence>
<dbReference type="EMBL" id="QKNY01000013">
    <property type="protein sequence ID" value="RJX42853.1"/>
    <property type="molecule type" value="Genomic_DNA"/>
</dbReference>
<dbReference type="InterPro" id="IPR054834">
    <property type="entry name" value="SAMP1_3"/>
</dbReference>
<dbReference type="NCBIfam" id="TIGR01687">
    <property type="entry name" value="moaD_arch"/>
    <property type="match status" value="1"/>
</dbReference>
<dbReference type="InterPro" id="IPR012675">
    <property type="entry name" value="Beta-grasp_dom_sf"/>
</dbReference>
<dbReference type="SUPFAM" id="SSF54285">
    <property type="entry name" value="MoaD/ThiS"/>
    <property type="match status" value="1"/>
</dbReference>
<keyword evidence="3" id="KW-1185">Reference proteome</keyword>
<organism evidence="2 3">
    <name type="scientific">Halonotius aquaticus</name>
    <dbReference type="NCBI Taxonomy" id="2216978"/>
    <lineage>
        <taxon>Archaea</taxon>
        <taxon>Methanobacteriati</taxon>
        <taxon>Methanobacteriota</taxon>
        <taxon>Stenosarchaea group</taxon>
        <taxon>Halobacteria</taxon>
        <taxon>Halobacteriales</taxon>
        <taxon>Haloferacaceae</taxon>
        <taxon>Halonotius</taxon>
    </lineage>
</organism>
<protein>
    <submittedName>
        <fullName evidence="2">Molybdopterin synthase sulfur carrier subunit</fullName>
    </submittedName>
</protein>
<dbReference type="PANTHER" id="PTHR38031">
    <property type="entry name" value="SULFUR CARRIER PROTEIN SLR0821-RELATED"/>
    <property type="match status" value="1"/>
</dbReference>
<feature type="region of interest" description="Disordered" evidence="1">
    <location>
        <begin position="71"/>
        <end position="91"/>
    </location>
</feature>
<dbReference type="InterPro" id="IPR016155">
    <property type="entry name" value="Mopterin_synth/thiamin_S_b"/>
</dbReference>
<dbReference type="NCBIfam" id="NF041918">
    <property type="entry name" value="SAMP1"/>
    <property type="match status" value="1"/>
</dbReference>
<gene>
    <name evidence="2" type="ORF">DM826_09200</name>
</gene>
<dbReference type="InterPro" id="IPR003749">
    <property type="entry name" value="ThiS/MoaD-like"/>
</dbReference>
<dbReference type="Proteomes" id="UP000276588">
    <property type="component" value="Unassembled WGS sequence"/>
</dbReference>
<dbReference type="AlphaFoldDB" id="A0A3A6PQS1"/>
<reference evidence="2 3" key="1">
    <citation type="submission" date="2018-06" db="EMBL/GenBank/DDBJ databases">
        <title>Halonotius sp. F13-13 a new haloarchaeeon isolated from a solar saltern from Isla Cristina, Huelva, Spain.</title>
        <authorList>
            <person name="Duran-Viseras A."/>
            <person name="Sanchez-Porro C."/>
            <person name="Ventosa A."/>
        </authorList>
    </citation>
    <scope>NUCLEOTIDE SEQUENCE [LARGE SCALE GENOMIC DNA]</scope>
    <source>
        <strain evidence="2 3">F13-13</strain>
    </source>
</reference>
<evidence type="ECO:0000313" key="2">
    <source>
        <dbReference type="EMBL" id="RJX42853.1"/>
    </source>
</evidence>
<dbReference type="Gene3D" id="3.10.20.30">
    <property type="match status" value="1"/>
</dbReference>
<dbReference type="PANTHER" id="PTHR38031:SF1">
    <property type="entry name" value="SULFUR CARRIER PROTEIN CYSO"/>
    <property type="match status" value="1"/>
</dbReference>
<name>A0A3A6PQS1_9EURY</name>
<comment type="caution">
    <text evidence="2">The sequence shown here is derived from an EMBL/GenBank/DDBJ whole genome shotgun (WGS) entry which is preliminary data.</text>
</comment>
<dbReference type="RefSeq" id="WP_120103103.1">
    <property type="nucleotide sequence ID" value="NZ_QKNY01000013.1"/>
</dbReference>